<keyword evidence="5" id="KW-1185">Reference proteome</keyword>
<dbReference type="PANTHER" id="PTHR39161:SF2">
    <property type="entry name" value="ADAPTER PROTEIN MECA 2"/>
    <property type="match status" value="1"/>
</dbReference>
<proteinExistence type="inferred from homology"/>
<dbReference type="InterPro" id="IPR038471">
    <property type="entry name" value="MecA_C_sf"/>
</dbReference>
<dbReference type="HAMAP" id="MF_01124">
    <property type="entry name" value="MecA"/>
    <property type="match status" value="1"/>
</dbReference>
<dbReference type="Pfam" id="PF05389">
    <property type="entry name" value="MecA"/>
    <property type="match status" value="1"/>
</dbReference>
<dbReference type="Gene3D" id="3.30.70.1950">
    <property type="match status" value="1"/>
</dbReference>
<organism evidence="4 5">
    <name type="scientific">Texcoconibacillus texcoconensis</name>
    <dbReference type="NCBI Taxonomy" id="1095777"/>
    <lineage>
        <taxon>Bacteria</taxon>
        <taxon>Bacillati</taxon>
        <taxon>Bacillota</taxon>
        <taxon>Bacilli</taxon>
        <taxon>Bacillales</taxon>
        <taxon>Bacillaceae</taxon>
        <taxon>Texcoconibacillus</taxon>
    </lineage>
</organism>
<dbReference type="AlphaFoldDB" id="A0A840QNK6"/>
<sequence>MRLERLDYDKIKIFLSFEDLRERGISKEEIWMDVPKVEELFREMIREANEELGFQPDGPVVVEVFSLPVQGMVVIVTKAPEDTLEDDWFDEDFIELKINFTETDAMIFKFDDIEDVIQLAHRLHCTKINLAHLYRLNDAYYIHISQDDVERESDGLLVLMAEYGERTSTTIHRLEEYGSLIIEGRAFEQLRSYFPQ</sequence>
<dbReference type="GO" id="GO:0030435">
    <property type="term" value="P:sporulation resulting in formation of a cellular spore"/>
    <property type="evidence" value="ECO:0007669"/>
    <property type="project" value="UniProtKB-KW"/>
</dbReference>
<dbReference type="GO" id="GO:0045808">
    <property type="term" value="P:negative regulation of establishment of competence for transformation"/>
    <property type="evidence" value="ECO:0007669"/>
    <property type="project" value="UniProtKB-UniRule"/>
</dbReference>
<evidence type="ECO:0000256" key="3">
    <source>
        <dbReference type="HAMAP-Rule" id="MF_01124"/>
    </source>
</evidence>
<reference evidence="4 5" key="1">
    <citation type="submission" date="2020-08" db="EMBL/GenBank/DDBJ databases">
        <title>Genomic Encyclopedia of Type Strains, Phase IV (KMG-IV): sequencing the most valuable type-strain genomes for metagenomic binning, comparative biology and taxonomic classification.</title>
        <authorList>
            <person name="Goeker M."/>
        </authorList>
    </citation>
    <scope>NUCLEOTIDE SEQUENCE [LARGE SCALE GENOMIC DNA]</scope>
    <source>
        <strain evidence="4 5">DSM 24696</strain>
    </source>
</reference>
<comment type="subunit">
    <text evidence="2 3">Homodimer.</text>
</comment>
<dbReference type="GO" id="GO:0030674">
    <property type="term" value="F:protein-macromolecule adaptor activity"/>
    <property type="evidence" value="ECO:0007669"/>
    <property type="project" value="UniProtKB-UniRule"/>
</dbReference>
<gene>
    <name evidence="3" type="primary">mecA</name>
    <name evidence="4" type="ORF">HNQ41_001084</name>
</gene>
<evidence type="ECO:0000256" key="2">
    <source>
        <dbReference type="ARBA" id="ARBA00011738"/>
    </source>
</evidence>
<accession>A0A840QNK6</accession>
<dbReference type="PANTHER" id="PTHR39161">
    <property type="entry name" value="ADAPTER PROTEIN MECA"/>
    <property type="match status" value="1"/>
</dbReference>
<name>A0A840QNK6_9BACI</name>
<dbReference type="EMBL" id="JACHHB010000004">
    <property type="protein sequence ID" value="MBB5172921.1"/>
    <property type="molecule type" value="Genomic_DNA"/>
</dbReference>
<comment type="domain">
    <text evidence="3">The N-terminal domain has binding sites for ComK and probably for unfolded/aggregated proteins; the C-terminal domain interacts with ClpC.</text>
</comment>
<evidence type="ECO:0000256" key="1">
    <source>
        <dbReference type="ARBA" id="ARBA00005397"/>
    </source>
</evidence>
<dbReference type="GO" id="GO:0030420">
    <property type="term" value="P:establishment of competence for transformation"/>
    <property type="evidence" value="ECO:0007669"/>
    <property type="project" value="UniProtKB-KW"/>
</dbReference>
<dbReference type="NCBIfam" id="NF002781">
    <property type="entry name" value="PRK02899.1"/>
    <property type="match status" value="1"/>
</dbReference>
<dbReference type="InterPro" id="IPR008681">
    <property type="entry name" value="Neg-reg_MecA"/>
</dbReference>
<protein>
    <recommendedName>
        <fullName evidence="3">Adapter protein MecA</fullName>
    </recommendedName>
</protein>
<evidence type="ECO:0000313" key="5">
    <source>
        <dbReference type="Proteomes" id="UP000551878"/>
    </source>
</evidence>
<dbReference type="GO" id="GO:0042174">
    <property type="term" value="P:negative regulation of sporulation resulting in formation of a cellular spore"/>
    <property type="evidence" value="ECO:0007669"/>
    <property type="project" value="UniProtKB-UniRule"/>
</dbReference>
<keyword evidence="3" id="KW-0178">Competence</keyword>
<dbReference type="Proteomes" id="UP000551878">
    <property type="component" value="Unassembled WGS sequence"/>
</dbReference>
<dbReference type="PIRSF" id="PIRSF029008">
    <property type="entry name" value="MecA"/>
    <property type="match status" value="1"/>
</dbReference>
<evidence type="ECO:0000313" key="4">
    <source>
        <dbReference type="EMBL" id="MBB5172921.1"/>
    </source>
</evidence>
<comment type="function">
    <text evidence="3">Enables the recognition and targeting of unfolded and aggregated proteins to the ClpC protease or to other proteins involved in proteolysis. Acts negatively in the development of competence by binding ComK and recruiting it to the ClpCP protease. When overexpressed, inhibits sporulation. Also involved in Spx degradation by ClpC.</text>
</comment>
<comment type="caution">
    <text evidence="4">The sequence shown here is derived from an EMBL/GenBank/DDBJ whole genome shotgun (WGS) entry which is preliminary data.</text>
</comment>
<comment type="similarity">
    <text evidence="1 3">Belongs to the MecA family.</text>
</comment>
<keyword evidence="3" id="KW-0749">Sporulation</keyword>
<dbReference type="RefSeq" id="WP_184663382.1">
    <property type="nucleotide sequence ID" value="NZ_JACHHB010000004.1"/>
</dbReference>